<accession>A0AA94EHJ2</accession>
<evidence type="ECO:0000313" key="5">
    <source>
        <dbReference type="Proteomes" id="UP000288002"/>
    </source>
</evidence>
<dbReference type="GO" id="GO:0016787">
    <property type="term" value="F:hydrolase activity"/>
    <property type="evidence" value="ECO:0007669"/>
    <property type="project" value="UniProtKB-KW"/>
</dbReference>
<dbReference type="PANTHER" id="PTHR43344">
    <property type="entry name" value="PHOSPHOSERINE PHOSPHATASE"/>
    <property type="match status" value="1"/>
</dbReference>
<dbReference type="InterPro" id="IPR050582">
    <property type="entry name" value="HAD-like_SerB"/>
</dbReference>
<organism evidence="4 5">
    <name type="scientific">Pseudomonas koreensis</name>
    <dbReference type="NCBI Taxonomy" id="198620"/>
    <lineage>
        <taxon>Bacteria</taxon>
        <taxon>Pseudomonadati</taxon>
        <taxon>Pseudomonadota</taxon>
        <taxon>Gammaproteobacteria</taxon>
        <taxon>Pseudomonadales</taxon>
        <taxon>Pseudomonadaceae</taxon>
        <taxon>Pseudomonas</taxon>
    </lineage>
</organism>
<dbReference type="AlphaFoldDB" id="A0AA94EHJ2"/>
<dbReference type="Gene3D" id="1.20.1440.100">
    <property type="entry name" value="SG protein - dephosphorylation function"/>
    <property type="match status" value="1"/>
</dbReference>
<dbReference type="NCBIfam" id="TIGR01488">
    <property type="entry name" value="HAD-SF-IB"/>
    <property type="match status" value="1"/>
</dbReference>
<reference evidence="4 5" key="1">
    <citation type="submission" date="2016-10" db="EMBL/GenBank/DDBJ databases">
        <title>Search of new enzymes for the oxidation of sulfur compounds.</title>
        <authorList>
            <person name="Novo A."/>
            <person name="Moreira I.S."/>
            <person name="Castro P.M."/>
        </authorList>
    </citation>
    <scope>NUCLEOTIDE SEQUENCE [LARGE SCALE GENOMIC DNA]</scope>
    <source>
        <strain evidence="4 5">A9</strain>
    </source>
</reference>
<gene>
    <name evidence="4" type="ORF">A9HBioS_5697</name>
</gene>
<keyword evidence="3" id="KW-0460">Magnesium</keyword>
<dbReference type="InterPro" id="IPR036412">
    <property type="entry name" value="HAD-like_sf"/>
</dbReference>
<evidence type="ECO:0000313" key="4">
    <source>
        <dbReference type="EMBL" id="RVD74405.1"/>
    </source>
</evidence>
<dbReference type="SUPFAM" id="SSF56784">
    <property type="entry name" value="HAD-like"/>
    <property type="match status" value="1"/>
</dbReference>
<dbReference type="InterPro" id="IPR023214">
    <property type="entry name" value="HAD_sf"/>
</dbReference>
<proteinExistence type="predicted"/>
<keyword evidence="2 4" id="KW-0378">Hydrolase</keyword>
<evidence type="ECO:0000256" key="2">
    <source>
        <dbReference type="ARBA" id="ARBA00022801"/>
    </source>
</evidence>
<sequence>MALAIFDLDETLIHGDCATLWSEQMGRLGWVDPESFMRKNNELMDAYSHGKLRMEEYMAFSLEPLIGRTPEEVEHLVGPWVEDFIEPIIFSDATKTIAAHRKAGDRILVISASGTHLVKPIADRLGIDEILGIELDVAHGVYSGQTVGTLTYREGKITRLLEWLDAEEENLEGASFYSDSRNDLPLLLKVDFPHVVNPDPVLLDHAEQAHSYRGLYLAQGFVNHQYQFPRNSIARQLGKRCFGILHREGFRHLRTQPPFGKQRPDLLTQITQQISLELIVTTAQCRTEQLHTLGQYLRQVQFRLTPAHQTDQHPATVERHQLEVQRGVIAADRIEDHVKRTEVAQALQIIAAHYSALGAQRFAVGQTLGRADADPARVAERLAQLNRR</sequence>
<dbReference type="GO" id="GO:0046872">
    <property type="term" value="F:metal ion binding"/>
    <property type="evidence" value="ECO:0007669"/>
    <property type="project" value="UniProtKB-KW"/>
</dbReference>
<dbReference type="EMBL" id="MKWS01000036">
    <property type="protein sequence ID" value="RVD74405.1"/>
    <property type="molecule type" value="Genomic_DNA"/>
</dbReference>
<keyword evidence="1" id="KW-0479">Metal-binding</keyword>
<dbReference type="CDD" id="cd02612">
    <property type="entry name" value="HAD_PGPPase"/>
    <property type="match status" value="1"/>
</dbReference>
<evidence type="ECO:0000256" key="3">
    <source>
        <dbReference type="ARBA" id="ARBA00022842"/>
    </source>
</evidence>
<protein>
    <submittedName>
        <fullName evidence="4">HAD hydrolase, family IB</fullName>
    </submittedName>
</protein>
<dbReference type="Proteomes" id="UP000288002">
    <property type="component" value="Unassembled WGS sequence"/>
</dbReference>
<dbReference type="NCBIfam" id="TIGR01490">
    <property type="entry name" value="HAD-SF-IB-hyp1"/>
    <property type="match status" value="1"/>
</dbReference>
<dbReference type="Gene3D" id="3.40.50.1000">
    <property type="entry name" value="HAD superfamily/HAD-like"/>
    <property type="match status" value="1"/>
</dbReference>
<comment type="caution">
    <text evidence="4">The sequence shown here is derived from an EMBL/GenBank/DDBJ whole genome shotgun (WGS) entry which is preliminary data.</text>
</comment>
<name>A0AA94EHJ2_9PSED</name>
<dbReference type="Pfam" id="PF12710">
    <property type="entry name" value="HAD"/>
    <property type="match status" value="1"/>
</dbReference>
<evidence type="ECO:0000256" key="1">
    <source>
        <dbReference type="ARBA" id="ARBA00022723"/>
    </source>
</evidence>
<dbReference type="InterPro" id="IPR006385">
    <property type="entry name" value="HAD_hydro_SerB1"/>
</dbReference>
<dbReference type="PANTHER" id="PTHR43344:SF13">
    <property type="entry name" value="PHOSPHATASE RV3661-RELATED"/>
    <property type="match status" value="1"/>
</dbReference>